<dbReference type="Pfam" id="PF07699">
    <property type="entry name" value="Ephrin_rec_like"/>
    <property type="match status" value="1"/>
</dbReference>
<dbReference type="SMART" id="SM01411">
    <property type="entry name" value="Ephrin_rec_like"/>
    <property type="match status" value="1"/>
</dbReference>
<dbReference type="InterPro" id="IPR011641">
    <property type="entry name" value="Tyr-kin_ephrin_A/B_rcpt-like"/>
</dbReference>
<evidence type="ECO:0000313" key="3">
    <source>
        <dbReference type="Proteomes" id="UP000887116"/>
    </source>
</evidence>
<dbReference type="InterPro" id="IPR009030">
    <property type="entry name" value="Growth_fac_rcpt_cys_sf"/>
</dbReference>
<feature type="domain" description="Tyrosine-protein kinase ephrin type A/B receptor-like" evidence="1">
    <location>
        <begin position="5"/>
        <end position="52"/>
    </location>
</feature>
<evidence type="ECO:0000259" key="1">
    <source>
        <dbReference type="Pfam" id="PF07699"/>
    </source>
</evidence>
<comment type="caution">
    <text evidence="2">The sequence shown here is derived from an EMBL/GenBank/DDBJ whole genome shotgun (WGS) entry which is preliminary data.</text>
</comment>
<accession>A0A8X6ID17</accession>
<reference evidence="2" key="1">
    <citation type="submission" date="2020-07" db="EMBL/GenBank/DDBJ databases">
        <title>Multicomponent nature underlies the extraordinary mechanical properties of spider dragline silk.</title>
        <authorList>
            <person name="Kono N."/>
            <person name="Nakamura H."/>
            <person name="Mori M."/>
            <person name="Yoshida Y."/>
            <person name="Ohtoshi R."/>
            <person name="Malay A.D."/>
            <person name="Moran D.A.P."/>
            <person name="Tomita M."/>
            <person name="Numata K."/>
            <person name="Arakawa K."/>
        </authorList>
    </citation>
    <scope>NUCLEOTIDE SEQUENCE</scope>
</reference>
<gene>
    <name evidence="2" type="primary">AVEN_186693_1</name>
    <name evidence="2" type="ORF">TNCT_312361</name>
</gene>
<proteinExistence type="predicted"/>
<dbReference type="SUPFAM" id="SSF57184">
    <property type="entry name" value="Growth factor receptor domain"/>
    <property type="match status" value="1"/>
</dbReference>
<name>A0A8X6ID17_TRICU</name>
<keyword evidence="3" id="KW-1185">Reference proteome</keyword>
<organism evidence="2 3">
    <name type="scientific">Trichonephila clavata</name>
    <name type="common">Joro spider</name>
    <name type="synonym">Nephila clavata</name>
    <dbReference type="NCBI Taxonomy" id="2740835"/>
    <lineage>
        <taxon>Eukaryota</taxon>
        <taxon>Metazoa</taxon>
        <taxon>Ecdysozoa</taxon>
        <taxon>Arthropoda</taxon>
        <taxon>Chelicerata</taxon>
        <taxon>Arachnida</taxon>
        <taxon>Araneae</taxon>
        <taxon>Araneomorphae</taxon>
        <taxon>Entelegynae</taxon>
        <taxon>Araneoidea</taxon>
        <taxon>Nephilidae</taxon>
        <taxon>Trichonephila</taxon>
    </lineage>
</organism>
<dbReference type="OrthoDB" id="6158247at2759"/>
<dbReference type="AlphaFoldDB" id="A0A8X6ID17"/>
<protein>
    <submittedName>
        <fullName evidence="2">Ephrin_rec_like domain-containing protein</fullName>
    </submittedName>
</protein>
<evidence type="ECO:0000313" key="2">
    <source>
        <dbReference type="EMBL" id="GFR19849.1"/>
    </source>
</evidence>
<feature type="non-terminal residue" evidence="2">
    <location>
        <position position="1"/>
    </location>
</feature>
<dbReference type="Gene3D" id="2.10.50.10">
    <property type="entry name" value="Tumor Necrosis Factor Receptor, subunit A, domain 2"/>
    <property type="match status" value="1"/>
</dbReference>
<dbReference type="Proteomes" id="UP000887116">
    <property type="component" value="Unassembled WGS sequence"/>
</dbReference>
<dbReference type="EMBL" id="BMAO01037748">
    <property type="protein sequence ID" value="GFR19849.1"/>
    <property type="molecule type" value="Genomic_DNA"/>
</dbReference>
<sequence>PCLPGYYSEANSVECQLCNIGYYQEKYGKHECNKCETGTTTETMGAKNKEECVSTDKAGILGNIRQGLAALFTG</sequence>